<comment type="similarity">
    <text evidence="1 8 10">Belongs to the IPP transferase family.</text>
</comment>
<evidence type="ECO:0000313" key="13">
    <source>
        <dbReference type="EMBL" id="KAJ5526455.1"/>
    </source>
</evidence>
<dbReference type="Gene3D" id="3.40.50.300">
    <property type="entry name" value="P-loop containing nucleotide triphosphate hydrolases"/>
    <property type="match status" value="1"/>
</dbReference>
<evidence type="ECO:0000256" key="6">
    <source>
        <dbReference type="ARBA" id="ARBA00022833"/>
    </source>
</evidence>
<comment type="function">
    <text evidence="8">Catalyzes the transfer of a dimethylallyl group onto the adenine at position 37.</text>
</comment>
<dbReference type="FunFam" id="1.10.20.140:FF:000003">
    <property type="entry name" value="tRNA dimethylallyltransferase"/>
    <property type="match status" value="1"/>
</dbReference>
<keyword evidence="2 8" id="KW-0808">Transferase</keyword>
<evidence type="ECO:0000256" key="11">
    <source>
        <dbReference type="SAM" id="MobiDB-lite"/>
    </source>
</evidence>
<proteinExistence type="inferred from homology"/>
<dbReference type="Pfam" id="PF01715">
    <property type="entry name" value="IPPT"/>
    <property type="match status" value="1"/>
</dbReference>
<dbReference type="EC" id="2.5.1.75" evidence="8 9"/>
<dbReference type="InterPro" id="IPR022755">
    <property type="entry name" value="Znf_C2H2_jaz"/>
</dbReference>
<evidence type="ECO:0000256" key="8">
    <source>
        <dbReference type="PIRNR" id="PIRNR039110"/>
    </source>
</evidence>
<dbReference type="EMBL" id="JAQIZZ010000008">
    <property type="protein sequence ID" value="KAJ5526455.1"/>
    <property type="molecule type" value="Genomic_DNA"/>
</dbReference>
<evidence type="ECO:0000313" key="14">
    <source>
        <dbReference type="Proteomes" id="UP001220324"/>
    </source>
</evidence>
<organism evidence="13 14">
    <name type="scientific">Penicillium frequentans</name>
    <dbReference type="NCBI Taxonomy" id="3151616"/>
    <lineage>
        <taxon>Eukaryota</taxon>
        <taxon>Fungi</taxon>
        <taxon>Dikarya</taxon>
        <taxon>Ascomycota</taxon>
        <taxon>Pezizomycotina</taxon>
        <taxon>Eurotiomycetes</taxon>
        <taxon>Eurotiomycetidae</taxon>
        <taxon>Eurotiales</taxon>
        <taxon>Aspergillaceae</taxon>
        <taxon>Penicillium</taxon>
    </lineage>
</organism>
<dbReference type="AlphaFoldDB" id="A0AAD6CPI1"/>
<dbReference type="HAMAP" id="MF_00185">
    <property type="entry name" value="IPP_trans"/>
    <property type="match status" value="1"/>
</dbReference>
<dbReference type="InterPro" id="IPR027417">
    <property type="entry name" value="P-loop_NTPase"/>
</dbReference>
<evidence type="ECO:0000256" key="1">
    <source>
        <dbReference type="ARBA" id="ARBA00005842"/>
    </source>
</evidence>
<evidence type="ECO:0000256" key="3">
    <source>
        <dbReference type="ARBA" id="ARBA00022723"/>
    </source>
</evidence>
<dbReference type="InterPro" id="IPR030666">
    <property type="entry name" value="IPP_transferase_euk"/>
</dbReference>
<evidence type="ECO:0000256" key="10">
    <source>
        <dbReference type="RuleBase" id="RU003785"/>
    </source>
</evidence>
<feature type="domain" description="C2H2-type" evidence="12">
    <location>
        <begin position="421"/>
        <end position="443"/>
    </location>
</feature>
<keyword evidence="5" id="KW-0863">Zinc-finger</keyword>
<keyword evidence="8 9" id="KW-0819">tRNA processing</keyword>
<evidence type="ECO:0000256" key="5">
    <source>
        <dbReference type="ARBA" id="ARBA00022771"/>
    </source>
</evidence>
<dbReference type="InterPro" id="IPR036236">
    <property type="entry name" value="Znf_C2H2_sf"/>
</dbReference>
<dbReference type="SUPFAM" id="SSF57667">
    <property type="entry name" value="beta-beta-alpha zinc fingers"/>
    <property type="match status" value="1"/>
</dbReference>
<evidence type="ECO:0000256" key="2">
    <source>
        <dbReference type="ARBA" id="ARBA00022679"/>
    </source>
</evidence>
<comment type="caution">
    <text evidence="13">The sequence shown here is derived from an EMBL/GenBank/DDBJ whole genome shotgun (WGS) entry which is preliminary data.</text>
</comment>
<dbReference type="InterPro" id="IPR013087">
    <property type="entry name" value="Znf_C2H2_type"/>
</dbReference>
<dbReference type="InterPro" id="IPR018022">
    <property type="entry name" value="IPT"/>
</dbReference>
<dbReference type="PIRSF" id="PIRSF039110">
    <property type="entry name" value="IPP_transferase"/>
    <property type="match status" value="1"/>
</dbReference>
<dbReference type="Proteomes" id="UP001220324">
    <property type="component" value="Unassembled WGS sequence"/>
</dbReference>
<keyword evidence="3" id="KW-0479">Metal-binding</keyword>
<dbReference type="PANTHER" id="PTHR11088">
    <property type="entry name" value="TRNA DIMETHYLALLYLTRANSFERASE"/>
    <property type="match status" value="1"/>
</dbReference>
<dbReference type="PROSITE" id="PS00028">
    <property type="entry name" value="ZINC_FINGER_C2H2_1"/>
    <property type="match status" value="1"/>
</dbReference>
<protein>
    <recommendedName>
        <fullName evidence="8 9">tRNA dimethylallyltransferase</fullName>
        <ecNumber evidence="8 9">2.5.1.75</ecNumber>
    </recommendedName>
</protein>
<dbReference type="GO" id="GO:0005524">
    <property type="term" value="F:ATP binding"/>
    <property type="evidence" value="ECO:0007669"/>
    <property type="project" value="UniProtKB-UniRule"/>
</dbReference>
<dbReference type="GO" id="GO:0052381">
    <property type="term" value="F:tRNA dimethylallyltransferase activity"/>
    <property type="evidence" value="ECO:0007669"/>
    <property type="project" value="UniProtKB-UniRule"/>
</dbReference>
<dbReference type="PANTHER" id="PTHR11088:SF89">
    <property type="entry name" value="TRNA DIMETHYLALLYLTRANSFERASE"/>
    <property type="match status" value="1"/>
</dbReference>
<sequence length="479" mass="53754">MLRALRSSFFGRREAMDPLIAVVGATGTGKSKLAVDLACRFNGEIINGDAMQMYRGLPIITNQIPIDERCGIPHHLLSCVDLEAEPWRIAHFKREALRLIDDIRSRGKTPVLVGGTHYYTQAVLFKDQLVGEGKDEGDSDGEETPKPLEEVISTSEKWPILDASPEVLMEKLREVDPVMAAKWHPRDGRKIRRSLEIYFQTGRPASEIYAEQKALKAQAMAKGAGTLRSSNTMIFWVHAEKEVLDGRLDSRVDAMVEQGLMTEARTMWEYLKSKETQGIEVDQTRGVWVSIGFKELASYFAAVEQAESSEAELEKLKHSCLELIRIATRQYGTSQVKWIRNKLWRALSDVGMAGRLYLLDSSDVSKWQENITGPSEELFAAMLHGEPTPDPKSLSQLANQVFGAKEAKVLTASTDMTCYTCDQCQKTMAGEEQWNIHLKSKAHRRALKKGNGREEYLRKREMESQQASSKDDIASASLA</sequence>
<feature type="region of interest" description="Disordered" evidence="11">
    <location>
        <begin position="445"/>
        <end position="479"/>
    </location>
</feature>
<dbReference type="Pfam" id="PF12171">
    <property type="entry name" value="zf-C2H2_jaz"/>
    <property type="match status" value="1"/>
</dbReference>
<evidence type="ECO:0000259" key="12">
    <source>
        <dbReference type="PROSITE" id="PS00028"/>
    </source>
</evidence>
<dbReference type="GO" id="GO:0008270">
    <property type="term" value="F:zinc ion binding"/>
    <property type="evidence" value="ECO:0007669"/>
    <property type="project" value="UniProtKB-KW"/>
</dbReference>
<reference evidence="13 14" key="1">
    <citation type="journal article" date="2023" name="IMA Fungus">
        <title>Comparative genomic study of the Penicillium genus elucidates a diverse pangenome and 15 lateral gene transfer events.</title>
        <authorList>
            <person name="Petersen C."/>
            <person name="Sorensen T."/>
            <person name="Nielsen M.R."/>
            <person name="Sondergaard T.E."/>
            <person name="Sorensen J.L."/>
            <person name="Fitzpatrick D.A."/>
            <person name="Frisvad J.C."/>
            <person name="Nielsen K.L."/>
        </authorList>
    </citation>
    <scope>NUCLEOTIDE SEQUENCE [LARGE SCALE GENOMIC DNA]</scope>
    <source>
        <strain evidence="13 14">IBT 35679</strain>
    </source>
</reference>
<dbReference type="GO" id="GO:0006400">
    <property type="term" value="P:tRNA modification"/>
    <property type="evidence" value="ECO:0007669"/>
    <property type="project" value="TreeGrafter"/>
</dbReference>
<keyword evidence="4 8" id="KW-0547">Nucleotide-binding</keyword>
<dbReference type="InterPro" id="IPR039657">
    <property type="entry name" value="Dimethylallyltransferase"/>
</dbReference>
<dbReference type="NCBIfam" id="TIGR00174">
    <property type="entry name" value="miaA"/>
    <property type="match status" value="1"/>
</dbReference>
<dbReference type="GO" id="GO:0005739">
    <property type="term" value="C:mitochondrion"/>
    <property type="evidence" value="ECO:0007669"/>
    <property type="project" value="TreeGrafter"/>
</dbReference>
<keyword evidence="8" id="KW-0963">Cytoplasm</keyword>
<keyword evidence="14" id="KW-1185">Reference proteome</keyword>
<feature type="compositionally biased region" description="Basic and acidic residues" evidence="11">
    <location>
        <begin position="451"/>
        <end position="473"/>
    </location>
</feature>
<evidence type="ECO:0000256" key="7">
    <source>
        <dbReference type="ARBA" id="ARBA00022840"/>
    </source>
</evidence>
<comment type="catalytic activity">
    <reaction evidence="8 9">
        <text>adenosine(37) in tRNA + dimethylallyl diphosphate = N(6)-dimethylallyladenosine(37) in tRNA + diphosphate</text>
        <dbReference type="Rhea" id="RHEA:26482"/>
        <dbReference type="Rhea" id="RHEA-COMP:10162"/>
        <dbReference type="Rhea" id="RHEA-COMP:10375"/>
        <dbReference type="ChEBI" id="CHEBI:33019"/>
        <dbReference type="ChEBI" id="CHEBI:57623"/>
        <dbReference type="ChEBI" id="CHEBI:74411"/>
        <dbReference type="ChEBI" id="CHEBI:74415"/>
        <dbReference type="EC" id="2.5.1.75"/>
    </reaction>
</comment>
<keyword evidence="7 8" id="KW-0067">ATP-binding</keyword>
<dbReference type="Gene3D" id="1.10.20.140">
    <property type="match status" value="1"/>
</dbReference>
<evidence type="ECO:0000256" key="9">
    <source>
        <dbReference type="RuleBase" id="RU003783"/>
    </source>
</evidence>
<gene>
    <name evidence="13" type="ORF">N7494_013105</name>
</gene>
<dbReference type="SUPFAM" id="SSF52540">
    <property type="entry name" value="P-loop containing nucleoside triphosphate hydrolases"/>
    <property type="match status" value="1"/>
</dbReference>
<evidence type="ECO:0000256" key="4">
    <source>
        <dbReference type="ARBA" id="ARBA00022741"/>
    </source>
</evidence>
<accession>A0AAD6CPI1</accession>
<name>A0AAD6CPI1_9EURO</name>
<keyword evidence="6" id="KW-0862">Zinc</keyword>
<dbReference type="Gene3D" id="3.30.160.60">
    <property type="entry name" value="Classic Zinc Finger"/>
    <property type="match status" value="1"/>
</dbReference>